<keyword evidence="3" id="KW-1185">Reference proteome</keyword>
<sequence>MLNQGCLRVFDEFLLYKCVLVYGCVLTNCGWFFGLVLAYIFFDANMGSGTGMVLVLGLGFGYHFYRSKRWFGSLALFWLTFSLMLTWGPVPGWFWFLGLDLVIIFIEAKDDLVLWPCFGEHLLRC</sequence>
<evidence type="ECO:0000256" key="1">
    <source>
        <dbReference type="SAM" id="Phobius"/>
    </source>
</evidence>
<name>A0A235F7N0_9BACL</name>
<comment type="caution">
    <text evidence="2">The sequence shown here is derived from an EMBL/GenBank/DDBJ whole genome shotgun (WGS) entry which is preliminary data.</text>
</comment>
<dbReference type="EMBL" id="NOII01000006">
    <property type="protein sequence ID" value="OYD57074.1"/>
    <property type="molecule type" value="Genomic_DNA"/>
</dbReference>
<accession>A0A235F7N0</accession>
<proteinExistence type="predicted"/>
<reference evidence="2 3" key="1">
    <citation type="submission" date="2017-07" db="EMBL/GenBank/DDBJ databases">
        <title>Fictibacillus sp. nov. GDSW-R2A3 Genome sequencing and assembly.</title>
        <authorList>
            <person name="Mayilraj S."/>
        </authorList>
    </citation>
    <scope>NUCLEOTIDE SEQUENCE [LARGE SCALE GENOMIC DNA]</scope>
    <source>
        <strain evidence="2 3">GDSW-R2A3</strain>
    </source>
</reference>
<evidence type="ECO:0000313" key="3">
    <source>
        <dbReference type="Proteomes" id="UP000215059"/>
    </source>
</evidence>
<keyword evidence="1" id="KW-0812">Transmembrane</keyword>
<feature type="transmembrane region" description="Helical" evidence="1">
    <location>
        <begin position="77"/>
        <end position="106"/>
    </location>
</feature>
<keyword evidence="1" id="KW-0472">Membrane</keyword>
<protein>
    <submittedName>
        <fullName evidence="2">Uncharacterized protein</fullName>
    </submittedName>
</protein>
<dbReference type="Proteomes" id="UP000215059">
    <property type="component" value="Unassembled WGS sequence"/>
</dbReference>
<organism evidence="2 3">
    <name type="scientific">Fictibacillus aquaticus</name>
    <dbReference type="NCBI Taxonomy" id="2021314"/>
    <lineage>
        <taxon>Bacteria</taxon>
        <taxon>Bacillati</taxon>
        <taxon>Bacillota</taxon>
        <taxon>Bacilli</taxon>
        <taxon>Bacillales</taxon>
        <taxon>Fictibacillaceae</taxon>
        <taxon>Fictibacillus</taxon>
    </lineage>
</organism>
<feature type="transmembrane region" description="Helical" evidence="1">
    <location>
        <begin position="20"/>
        <end position="42"/>
    </location>
</feature>
<dbReference type="AlphaFoldDB" id="A0A235F7N0"/>
<evidence type="ECO:0000313" key="2">
    <source>
        <dbReference type="EMBL" id="OYD57074.1"/>
    </source>
</evidence>
<keyword evidence="1" id="KW-1133">Transmembrane helix</keyword>
<gene>
    <name evidence="2" type="ORF">CGZ90_14210</name>
</gene>
<feature type="transmembrane region" description="Helical" evidence="1">
    <location>
        <begin position="48"/>
        <end position="65"/>
    </location>
</feature>